<gene>
    <name evidence="2 4" type="ORF">BDZ99DRAFT_461575</name>
</gene>
<reference evidence="4" key="2">
    <citation type="submission" date="2020-04" db="EMBL/GenBank/DDBJ databases">
        <authorList>
            <consortium name="NCBI Genome Project"/>
        </authorList>
    </citation>
    <scope>NUCLEOTIDE SEQUENCE</scope>
    <source>
        <strain evidence="4">CBS 304.34</strain>
    </source>
</reference>
<dbReference type="RefSeq" id="XP_033578482.1">
    <property type="nucleotide sequence ID" value="XM_033719646.1"/>
</dbReference>
<dbReference type="Proteomes" id="UP000504636">
    <property type="component" value="Unplaced"/>
</dbReference>
<sequence>MPGGHHGGGIYSGGIPPWQTVNQIWTNPALLNTPTGGSHHRHSAGGHSRSHTGGGHTGSHGGSHGGGKHSNGASDASTTANQNATLLNNNIPQNPSDNPPDKNKLEIGNPFPEPPP</sequence>
<keyword evidence="3" id="KW-1185">Reference proteome</keyword>
<feature type="region of interest" description="Disordered" evidence="1">
    <location>
        <begin position="26"/>
        <end position="116"/>
    </location>
</feature>
<feature type="compositionally biased region" description="Polar residues" evidence="1">
    <location>
        <begin position="26"/>
        <end position="35"/>
    </location>
</feature>
<feature type="compositionally biased region" description="Gly residues" evidence="1">
    <location>
        <begin position="1"/>
        <end position="12"/>
    </location>
</feature>
<evidence type="ECO:0000313" key="3">
    <source>
        <dbReference type="Proteomes" id="UP000504636"/>
    </source>
</evidence>
<feature type="compositionally biased region" description="Basic residues" evidence="1">
    <location>
        <begin position="38"/>
        <end position="50"/>
    </location>
</feature>
<protein>
    <submittedName>
        <fullName evidence="2 4">Uncharacterized protein</fullName>
    </submittedName>
</protein>
<evidence type="ECO:0000313" key="2">
    <source>
        <dbReference type="EMBL" id="KAF2811518.1"/>
    </source>
</evidence>
<reference evidence="2 4" key="1">
    <citation type="journal article" date="2020" name="Stud. Mycol.">
        <title>101 Dothideomycetes genomes: a test case for predicting lifestyles and emergence of pathogens.</title>
        <authorList>
            <person name="Haridas S."/>
            <person name="Albert R."/>
            <person name="Binder M."/>
            <person name="Bloem J."/>
            <person name="Labutti K."/>
            <person name="Salamov A."/>
            <person name="Andreopoulos B."/>
            <person name="Baker S."/>
            <person name="Barry K."/>
            <person name="Bills G."/>
            <person name="Bluhm B."/>
            <person name="Cannon C."/>
            <person name="Castanera R."/>
            <person name="Culley D."/>
            <person name="Daum C."/>
            <person name="Ezra D."/>
            <person name="Gonzalez J."/>
            <person name="Henrissat B."/>
            <person name="Kuo A."/>
            <person name="Liang C."/>
            <person name="Lipzen A."/>
            <person name="Lutzoni F."/>
            <person name="Magnuson J."/>
            <person name="Mondo S."/>
            <person name="Nolan M."/>
            <person name="Ohm R."/>
            <person name="Pangilinan J."/>
            <person name="Park H.-J."/>
            <person name="Ramirez L."/>
            <person name="Alfaro M."/>
            <person name="Sun H."/>
            <person name="Tritt A."/>
            <person name="Yoshinaga Y."/>
            <person name="Zwiers L.-H."/>
            <person name="Turgeon B."/>
            <person name="Goodwin S."/>
            <person name="Spatafora J."/>
            <person name="Crous P."/>
            <person name="Grigoriev I."/>
        </authorList>
    </citation>
    <scope>NUCLEOTIDE SEQUENCE</scope>
    <source>
        <strain evidence="2 4">CBS 304.34</strain>
    </source>
</reference>
<feature type="compositionally biased region" description="Gly residues" evidence="1">
    <location>
        <begin position="52"/>
        <end position="69"/>
    </location>
</feature>
<feature type="compositionally biased region" description="Low complexity" evidence="1">
    <location>
        <begin position="70"/>
        <end position="90"/>
    </location>
</feature>
<organism evidence="2">
    <name type="scientific">Mytilinidion resinicola</name>
    <dbReference type="NCBI Taxonomy" id="574789"/>
    <lineage>
        <taxon>Eukaryota</taxon>
        <taxon>Fungi</taxon>
        <taxon>Dikarya</taxon>
        <taxon>Ascomycota</taxon>
        <taxon>Pezizomycotina</taxon>
        <taxon>Dothideomycetes</taxon>
        <taxon>Pleosporomycetidae</taxon>
        <taxon>Mytilinidiales</taxon>
        <taxon>Mytilinidiaceae</taxon>
        <taxon>Mytilinidion</taxon>
    </lineage>
</organism>
<accession>A0A6A6YSJ0</accession>
<dbReference type="GeneID" id="54460539"/>
<reference evidence="4" key="3">
    <citation type="submission" date="2025-04" db="UniProtKB">
        <authorList>
            <consortium name="RefSeq"/>
        </authorList>
    </citation>
    <scope>IDENTIFICATION</scope>
    <source>
        <strain evidence="4">CBS 304.34</strain>
    </source>
</reference>
<dbReference type="EMBL" id="MU003698">
    <property type="protein sequence ID" value="KAF2811518.1"/>
    <property type="molecule type" value="Genomic_DNA"/>
</dbReference>
<evidence type="ECO:0000313" key="4">
    <source>
        <dbReference type="RefSeq" id="XP_033578482.1"/>
    </source>
</evidence>
<feature type="region of interest" description="Disordered" evidence="1">
    <location>
        <begin position="1"/>
        <end position="20"/>
    </location>
</feature>
<dbReference type="AlphaFoldDB" id="A0A6A6YSJ0"/>
<name>A0A6A6YSJ0_9PEZI</name>
<proteinExistence type="predicted"/>
<evidence type="ECO:0000256" key="1">
    <source>
        <dbReference type="SAM" id="MobiDB-lite"/>
    </source>
</evidence>